<dbReference type="SMART" id="SM00220">
    <property type="entry name" value="S_TKc"/>
    <property type="match status" value="1"/>
</dbReference>
<feature type="compositionally biased region" description="Low complexity" evidence="6">
    <location>
        <begin position="1041"/>
        <end position="1074"/>
    </location>
</feature>
<proteinExistence type="predicted"/>
<keyword evidence="9" id="KW-1185">Reference proteome</keyword>
<feature type="region of interest" description="Disordered" evidence="6">
    <location>
        <begin position="958"/>
        <end position="1085"/>
    </location>
</feature>
<organism evidence="8 9">
    <name type="scientific">Tetradesmus obliquus</name>
    <name type="common">Green alga</name>
    <name type="synonym">Acutodesmus obliquus</name>
    <dbReference type="NCBI Taxonomy" id="3088"/>
    <lineage>
        <taxon>Eukaryota</taxon>
        <taxon>Viridiplantae</taxon>
        <taxon>Chlorophyta</taxon>
        <taxon>core chlorophytes</taxon>
        <taxon>Chlorophyceae</taxon>
        <taxon>CS clade</taxon>
        <taxon>Sphaeropleales</taxon>
        <taxon>Scenedesmaceae</taxon>
        <taxon>Tetradesmus</taxon>
    </lineage>
</organism>
<feature type="compositionally biased region" description="Polar residues" evidence="6">
    <location>
        <begin position="900"/>
        <end position="909"/>
    </location>
</feature>
<accession>A0A383VSY1</accession>
<evidence type="ECO:0000256" key="6">
    <source>
        <dbReference type="SAM" id="MobiDB-lite"/>
    </source>
</evidence>
<feature type="compositionally biased region" description="Low complexity" evidence="6">
    <location>
        <begin position="1184"/>
        <end position="1200"/>
    </location>
</feature>
<dbReference type="GO" id="GO:0005524">
    <property type="term" value="F:ATP binding"/>
    <property type="evidence" value="ECO:0007669"/>
    <property type="project" value="UniProtKB-UniRule"/>
</dbReference>
<keyword evidence="4 5" id="KW-0067">ATP-binding</keyword>
<dbReference type="InterPro" id="IPR000719">
    <property type="entry name" value="Prot_kinase_dom"/>
</dbReference>
<reference evidence="8 9" key="1">
    <citation type="submission" date="2016-10" db="EMBL/GenBank/DDBJ databases">
        <authorList>
            <person name="Cai Z."/>
        </authorList>
    </citation>
    <scope>NUCLEOTIDE SEQUENCE [LARGE SCALE GENOMIC DNA]</scope>
</reference>
<dbReference type="SUPFAM" id="SSF56112">
    <property type="entry name" value="Protein kinase-like (PK-like)"/>
    <property type="match status" value="1"/>
</dbReference>
<dbReference type="STRING" id="3088.A0A383VSY1"/>
<feature type="region of interest" description="Disordered" evidence="6">
    <location>
        <begin position="516"/>
        <end position="536"/>
    </location>
</feature>
<dbReference type="PROSITE" id="PS50011">
    <property type="entry name" value="PROTEIN_KINASE_DOM"/>
    <property type="match status" value="1"/>
</dbReference>
<evidence type="ECO:0000256" key="4">
    <source>
        <dbReference type="ARBA" id="ARBA00022840"/>
    </source>
</evidence>
<dbReference type="Pfam" id="PF00069">
    <property type="entry name" value="Pkinase"/>
    <property type="match status" value="1"/>
</dbReference>
<dbReference type="PANTHER" id="PTHR24346:SF30">
    <property type="entry name" value="MATERNAL EMBRYONIC LEUCINE ZIPPER KINASE"/>
    <property type="match status" value="1"/>
</dbReference>
<evidence type="ECO:0000256" key="3">
    <source>
        <dbReference type="ARBA" id="ARBA00022777"/>
    </source>
</evidence>
<feature type="compositionally biased region" description="Low complexity" evidence="6">
    <location>
        <begin position="958"/>
        <end position="1002"/>
    </location>
</feature>
<evidence type="ECO:0000256" key="5">
    <source>
        <dbReference type="PROSITE-ProRule" id="PRU10141"/>
    </source>
</evidence>
<dbReference type="InterPro" id="IPR008271">
    <property type="entry name" value="Ser/Thr_kinase_AS"/>
</dbReference>
<feature type="region of interest" description="Disordered" evidence="6">
    <location>
        <begin position="1534"/>
        <end position="1565"/>
    </location>
</feature>
<feature type="compositionally biased region" description="Basic residues" evidence="6">
    <location>
        <begin position="1342"/>
        <end position="1354"/>
    </location>
</feature>
<sequence>MPTLLDLCCCCGASFSGEELYKEWDKHPAVQQYSFVKRLGEGGFSEVQLAQDKLTGKAVALKIIFLNRPGLTAEQRKILAGEAKLIRMVAHPHIVRCMQVLETRRQQVRHSRLSTVLQQHSSRSPACAIASSGSTSRPLLGCWCLSTCLAVVDAMAYLHSLGIMHRDIKPENCLLAKPAQHYAAKVKPVKVKVIDLGMAGLFRPARPLYGCMGSPGFIAPEVVLGDAHTPAMDVYSLGVLLFVMLVGRKPWDSQRSHTLQYAVYSSAEAPGLADPSFLALSGTVRQLLLQMLAELPEARPSAAAVLAHPWMRQGAQGAAPERLIQPAVQHRLRMLGNSRQVMGTAHGMLLLHSTGSRSSAVAFHKAVKEAKHKLQQQAAALNASGQLQQLHQQEGPAASGAAASAHAGSAAGGSSNAAVSADSAHVAAAGAAASAAPQASAAAGAAEVAGSHAEADGVSSAAAAATAASGGARPLGRKSATVGQLARASLTQQSMLFDGKRPSAAASSAATAARPAPAAAAARSSERGSHNSNAAAAAAAVQRGTAAGACAAAGCTGSARPVSPDPAVAVMLEALERGMSVPNPEVGLLLSDGYNTQYMAHRADRAVSMSPGALALLDADDRLCLLAAGTSADEDSAGWGPFSWGGRRGAADMAASFKQRYPARPIMRSIVQLGQSLSSSLGRSLRHSAAGLGLSSSLRSPGRHTFAAAADLSMHAHTVGFERCPSARRSQTDDGSSAASPGVQHLLSRASTANRCLSGALHDVPELIEGDSGAAAGAAAELAGIAEGSGTHGRDSSTVGAPGDMVLQGPPVGQVAAAAAEGTAVAGVSDGGTSKPAVPGNNRAGLSRRFASAAEQAAAEQRARAAAQQRGIAADGGVGVPVIAQGAGSSEEGHSLLSDAGSSQQTATPSMDGEYLAFLGTALSMSPPLSPEGAVPAGLAENLAAGAAAAAAAAGASRVQQQHQQQQQQQADGGSAEPAAVAAATLLQRRQQRGQQNASQPAGSKREQQQLPNATALAVAIGQPAAHKRSSNATPFGNPSAAAAAAAAAQEHRVQQPQRQQLPAAPQLQPPAARGSVGARSVMTSPSMRAAATAAAARDEEEGLGLPNGLWLPLQQALSVDTTPGAASALIPALSASSSALQSPQQSGPGGIGSLTDVQFMLQQDGEAARDSTAGTTIRAASDAAGEVPAGRQAAAAADAENGRERSDSAAAAGGLLRASRHKRDVSMFDWLEDGPLQPGSGLSMTDWLRPDLPALGLAGDVNAAGADAGEGQPAADPAAAGTAARARRSSCLGSVSSSVEAARPHFIPVRPGAHHHVAVPHLGRQHSSSRGLRRSLLSQQRQHRGSHGSRRLRSISCSGGDPASTAGLGADGDAAVADGAAPGATLDADALAADGQMDSCSMPAVDEAASAAGRGSLELLSGDFYVGSYLDGRGLEQQLGLTGGRLGSAGEEALEDEDDAGGDGALQQRRRSAGPQPNDAAQPRQSGDDDGGGDGVLMLLDEQDGGDAAASMARLSSASDGDWQQQLVRPEGAAAGPHLGEHGTRAGPGATAGKGLHETASSRRAVGGQALVPLVYQSQPAAGAAAAAAAAGSRPKRAAAPHSAGGHGWQSSAAAKAAAARAAAAFDDFDEPTAYFYAS</sequence>
<evidence type="ECO:0000256" key="2">
    <source>
        <dbReference type="ARBA" id="ARBA00022741"/>
    </source>
</evidence>
<feature type="region of interest" description="Disordered" evidence="6">
    <location>
        <begin position="1166"/>
        <end position="1215"/>
    </location>
</feature>
<protein>
    <recommendedName>
        <fullName evidence="7">Protein kinase domain-containing protein</fullName>
    </recommendedName>
</protein>
<evidence type="ECO:0000256" key="1">
    <source>
        <dbReference type="ARBA" id="ARBA00022679"/>
    </source>
</evidence>
<dbReference type="Proteomes" id="UP000256970">
    <property type="component" value="Unassembled WGS sequence"/>
</dbReference>
<dbReference type="EMBL" id="FNXT01000802">
    <property type="protein sequence ID" value="SZX67496.1"/>
    <property type="molecule type" value="Genomic_DNA"/>
</dbReference>
<dbReference type="GO" id="GO:0005737">
    <property type="term" value="C:cytoplasm"/>
    <property type="evidence" value="ECO:0007669"/>
    <property type="project" value="TreeGrafter"/>
</dbReference>
<feature type="domain" description="Protein kinase" evidence="7">
    <location>
        <begin position="33"/>
        <end position="311"/>
    </location>
</feature>
<dbReference type="GO" id="GO:0004674">
    <property type="term" value="F:protein serine/threonine kinase activity"/>
    <property type="evidence" value="ECO:0007669"/>
    <property type="project" value="TreeGrafter"/>
</dbReference>
<feature type="binding site" evidence="5">
    <location>
        <position position="62"/>
    </location>
    <ligand>
        <name>ATP</name>
        <dbReference type="ChEBI" id="CHEBI:30616"/>
    </ligand>
</feature>
<feature type="compositionally biased region" description="Low complexity" evidence="6">
    <location>
        <begin position="1326"/>
        <end position="1341"/>
    </location>
</feature>
<evidence type="ECO:0000313" key="8">
    <source>
        <dbReference type="EMBL" id="SZX67496.1"/>
    </source>
</evidence>
<dbReference type="Gene3D" id="1.10.510.10">
    <property type="entry name" value="Transferase(Phosphotransferase) domain 1"/>
    <property type="match status" value="1"/>
</dbReference>
<feature type="region of interest" description="Disordered" evidence="6">
    <location>
        <begin position="1454"/>
        <end position="1500"/>
    </location>
</feature>
<keyword evidence="2 5" id="KW-0547">Nucleotide-binding</keyword>
<dbReference type="InterPro" id="IPR011009">
    <property type="entry name" value="Kinase-like_dom_sf"/>
</dbReference>
<dbReference type="PANTHER" id="PTHR24346">
    <property type="entry name" value="MAP/MICROTUBULE AFFINITY-REGULATING KINASE"/>
    <property type="match status" value="1"/>
</dbReference>
<keyword evidence="1" id="KW-0808">Transferase</keyword>
<dbReference type="GO" id="GO:0035556">
    <property type="term" value="P:intracellular signal transduction"/>
    <property type="evidence" value="ECO:0007669"/>
    <property type="project" value="TreeGrafter"/>
</dbReference>
<keyword evidence="3" id="KW-0418">Kinase</keyword>
<evidence type="ECO:0000259" key="7">
    <source>
        <dbReference type="PROSITE" id="PS50011"/>
    </source>
</evidence>
<evidence type="ECO:0000313" key="9">
    <source>
        <dbReference type="Proteomes" id="UP000256970"/>
    </source>
</evidence>
<feature type="region of interest" description="Disordered" evidence="6">
    <location>
        <begin position="1323"/>
        <end position="1365"/>
    </location>
</feature>
<feature type="region of interest" description="Disordered" evidence="6">
    <location>
        <begin position="385"/>
        <end position="416"/>
    </location>
</feature>
<name>A0A383VSY1_TETOB</name>
<dbReference type="Gene3D" id="3.30.200.20">
    <property type="entry name" value="Phosphorylase Kinase, domain 1"/>
    <property type="match status" value="1"/>
</dbReference>
<dbReference type="PROSITE" id="PS00108">
    <property type="entry name" value="PROTEIN_KINASE_ST"/>
    <property type="match status" value="1"/>
</dbReference>
<gene>
    <name evidence="8" type="ORF">BQ4739_LOCUS7885</name>
</gene>
<dbReference type="InterPro" id="IPR017441">
    <property type="entry name" value="Protein_kinase_ATP_BS"/>
</dbReference>
<feature type="region of interest" description="Disordered" evidence="6">
    <location>
        <begin position="883"/>
        <end position="909"/>
    </location>
</feature>
<dbReference type="PROSITE" id="PS00107">
    <property type="entry name" value="PROTEIN_KINASE_ATP"/>
    <property type="match status" value="1"/>
</dbReference>